<gene>
    <name evidence="11" type="ORF">LSALG_LOCUS29433</name>
</gene>
<dbReference type="PANTHER" id="PTHR47951">
    <property type="entry name" value="OS08G0547900 PROTEIN"/>
    <property type="match status" value="1"/>
</dbReference>
<evidence type="ECO:0000256" key="2">
    <source>
        <dbReference type="ARBA" id="ARBA00010617"/>
    </source>
</evidence>
<dbReference type="SUPFAM" id="SSF50249">
    <property type="entry name" value="Nucleic acid-binding proteins"/>
    <property type="match status" value="2"/>
</dbReference>
<evidence type="ECO:0000256" key="4">
    <source>
        <dbReference type="ARBA" id="ARBA00022723"/>
    </source>
</evidence>
<dbReference type="AlphaFoldDB" id="A0AA35ZEF2"/>
<keyword evidence="3 8" id="KW-0349">Heme</keyword>
<evidence type="ECO:0000256" key="9">
    <source>
        <dbReference type="SAM" id="MobiDB-lite"/>
    </source>
</evidence>
<dbReference type="CDD" id="cd11073">
    <property type="entry name" value="CYP76-like"/>
    <property type="match status" value="1"/>
</dbReference>
<dbReference type="FunFam" id="1.10.630.10:FF:000126">
    <property type="entry name" value="Predicted protein"/>
    <property type="match status" value="1"/>
</dbReference>
<dbReference type="CDD" id="cd04481">
    <property type="entry name" value="RPA1_DBD_B_like"/>
    <property type="match status" value="1"/>
</dbReference>
<evidence type="ECO:0000256" key="8">
    <source>
        <dbReference type="PIRSR" id="PIRSR602401-1"/>
    </source>
</evidence>
<dbReference type="GO" id="GO:0004497">
    <property type="term" value="F:monooxygenase activity"/>
    <property type="evidence" value="ECO:0007669"/>
    <property type="project" value="UniProtKB-KW"/>
</dbReference>
<feature type="domain" description="Replication factor A C-terminal" evidence="10">
    <location>
        <begin position="244"/>
        <end position="355"/>
    </location>
</feature>
<dbReference type="InterPro" id="IPR001128">
    <property type="entry name" value="Cyt_P450"/>
</dbReference>
<dbReference type="Proteomes" id="UP001177003">
    <property type="component" value="Chromosome 6"/>
</dbReference>
<evidence type="ECO:0000259" key="10">
    <source>
        <dbReference type="Pfam" id="PF08646"/>
    </source>
</evidence>
<keyword evidence="5" id="KW-0560">Oxidoreductase</keyword>
<dbReference type="InterPro" id="IPR002401">
    <property type="entry name" value="Cyt_P450_E_grp-I"/>
</dbReference>
<evidence type="ECO:0000256" key="6">
    <source>
        <dbReference type="ARBA" id="ARBA00023004"/>
    </source>
</evidence>
<keyword evidence="7" id="KW-0503">Monooxygenase</keyword>
<evidence type="ECO:0000313" key="12">
    <source>
        <dbReference type="Proteomes" id="UP001177003"/>
    </source>
</evidence>
<dbReference type="Gene3D" id="2.40.50.140">
    <property type="entry name" value="Nucleic acid-binding proteins"/>
    <property type="match status" value="2"/>
</dbReference>
<evidence type="ECO:0000256" key="7">
    <source>
        <dbReference type="ARBA" id="ARBA00023033"/>
    </source>
</evidence>
<comment type="similarity">
    <text evidence="2">Belongs to the cytochrome P450 family.</text>
</comment>
<dbReference type="GO" id="GO:0020037">
    <property type="term" value="F:heme binding"/>
    <property type="evidence" value="ECO:0007669"/>
    <property type="project" value="InterPro"/>
</dbReference>
<dbReference type="GO" id="GO:0005506">
    <property type="term" value="F:iron ion binding"/>
    <property type="evidence" value="ECO:0007669"/>
    <property type="project" value="InterPro"/>
</dbReference>
<dbReference type="InterPro" id="IPR013955">
    <property type="entry name" value="Rep_factor-A_C"/>
</dbReference>
<reference evidence="11" key="1">
    <citation type="submission" date="2023-04" db="EMBL/GenBank/DDBJ databases">
        <authorList>
            <person name="Vijverberg K."/>
            <person name="Xiong W."/>
            <person name="Schranz E."/>
        </authorList>
    </citation>
    <scope>NUCLEOTIDE SEQUENCE</scope>
</reference>
<comment type="cofactor">
    <cofactor evidence="1 8">
        <name>heme</name>
        <dbReference type="ChEBI" id="CHEBI:30413"/>
    </cofactor>
</comment>
<evidence type="ECO:0000256" key="1">
    <source>
        <dbReference type="ARBA" id="ARBA00001971"/>
    </source>
</evidence>
<keyword evidence="12" id="KW-1185">Reference proteome</keyword>
<name>A0AA35ZEF2_LACSI</name>
<protein>
    <recommendedName>
        <fullName evidence="10">Replication factor A C-terminal domain-containing protein</fullName>
    </recommendedName>
</protein>
<feature type="region of interest" description="Disordered" evidence="9">
    <location>
        <begin position="46"/>
        <end position="73"/>
    </location>
</feature>
<evidence type="ECO:0000256" key="5">
    <source>
        <dbReference type="ARBA" id="ARBA00023002"/>
    </source>
</evidence>
<dbReference type="PRINTS" id="PR00463">
    <property type="entry name" value="EP450I"/>
</dbReference>
<dbReference type="Gene3D" id="1.10.630.10">
    <property type="entry name" value="Cytochrome P450"/>
    <property type="match status" value="1"/>
</dbReference>
<keyword evidence="4 8" id="KW-0479">Metal-binding</keyword>
<dbReference type="PROSITE" id="PS00086">
    <property type="entry name" value="CYTOCHROME_P450"/>
    <property type="match status" value="1"/>
</dbReference>
<dbReference type="GO" id="GO:0016705">
    <property type="term" value="F:oxidoreductase activity, acting on paired donors, with incorporation or reduction of molecular oxygen"/>
    <property type="evidence" value="ECO:0007669"/>
    <property type="project" value="InterPro"/>
</dbReference>
<dbReference type="InterPro" id="IPR036396">
    <property type="entry name" value="Cyt_P450_sf"/>
</dbReference>
<dbReference type="Pfam" id="PF08646">
    <property type="entry name" value="Rep_fac-A_C"/>
    <property type="match status" value="1"/>
</dbReference>
<dbReference type="SUPFAM" id="SSF48264">
    <property type="entry name" value="Cytochrome P450"/>
    <property type="match status" value="1"/>
</dbReference>
<keyword evidence="6 8" id="KW-0408">Iron</keyword>
<dbReference type="PANTHER" id="PTHR47951:SF7">
    <property type="entry name" value="FLAVONOID 3',5'-HYDROXYLASE-LIKE ISOFORM X1"/>
    <property type="match status" value="1"/>
</dbReference>
<dbReference type="InterPro" id="IPR017972">
    <property type="entry name" value="Cyt_P450_CS"/>
</dbReference>
<proteinExistence type="inferred from homology"/>
<dbReference type="EMBL" id="OX465082">
    <property type="protein sequence ID" value="CAI9290227.1"/>
    <property type="molecule type" value="Genomic_DNA"/>
</dbReference>
<dbReference type="PRINTS" id="PR00385">
    <property type="entry name" value="P450"/>
</dbReference>
<evidence type="ECO:0000256" key="3">
    <source>
        <dbReference type="ARBA" id="ARBA00022617"/>
    </source>
</evidence>
<organism evidence="11 12">
    <name type="scientific">Lactuca saligna</name>
    <name type="common">Willowleaf lettuce</name>
    <dbReference type="NCBI Taxonomy" id="75948"/>
    <lineage>
        <taxon>Eukaryota</taxon>
        <taxon>Viridiplantae</taxon>
        <taxon>Streptophyta</taxon>
        <taxon>Embryophyta</taxon>
        <taxon>Tracheophyta</taxon>
        <taxon>Spermatophyta</taxon>
        <taxon>Magnoliopsida</taxon>
        <taxon>eudicotyledons</taxon>
        <taxon>Gunneridae</taxon>
        <taxon>Pentapetalae</taxon>
        <taxon>asterids</taxon>
        <taxon>campanulids</taxon>
        <taxon>Asterales</taxon>
        <taxon>Asteraceae</taxon>
        <taxon>Cichorioideae</taxon>
        <taxon>Cichorieae</taxon>
        <taxon>Lactucinae</taxon>
        <taxon>Lactuca</taxon>
    </lineage>
</organism>
<evidence type="ECO:0000313" key="11">
    <source>
        <dbReference type="EMBL" id="CAI9290227.1"/>
    </source>
</evidence>
<feature type="binding site" description="axial binding residue" evidence="8">
    <location>
        <position position="867"/>
    </location>
    <ligand>
        <name>heme</name>
        <dbReference type="ChEBI" id="CHEBI:30413"/>
    </ligand>
    <ligandPart>
        <name>Fe</name>
        <dbReference type="ChEBI" id="CHEBI:18248"/>
    </ligandPart>
</feature>
<accession>A0AA35ZEF2</accession>
<sequence length="929" mass="106093">MNEHNSNSGDRARMMATNSNCSLEKNREEKVVRGIFVVQEEQSSNDNNHIIGSRGVRRKSARRKDDSSYDQINPNKSEVNTILRVTYSSSDIIGHIFEYGHMDTSEQDKSKHKMLLHLQDIEDTKLKITLWGHNAYYMHDFLANNNSLAPVVVIVQFARVKFINGRPFSSTYFDVSRVFINNDIDEITIYKNKLVSENGQQLSSSGIKMIASKQDTEHDDFLKNHLFSNIEDLFEPLEEKTVIIVGTVKGIRQNIRWYYLACSNCKKSAKEKESSTDKVDGSHEVAEIVTYECTNLKCKNIKISVIPRFKIPLRVQDNTGTLTLTLFDQEAKKLFKYTAKELYDKNKKLGNNLELYPMELKVVLDRKLAIKIDITRYNVDNKSNLYGISRLTENADIIDELEKNNLTPQGSWWWEVMSSNRNELTLAISAIILTAFWYRWKFSSSSNGGQPPLPPGPRSLPIVGYLPFLSRDLHKQFVTMANTYGPIFKFHLGSKLHVVINTPELAKVVVREKDEIFANRNPTIAALGSSYGGRDIVWSDSNSDWRNLRKIFVQEVLSNKNLEASSCFRRDEVRKTIKNVFSKIGTSINISEIAFSTEANVLTSMVWGNTSAEKAKSSNFGTQLQMVSANIVVLMGQLNVSDVFPSLAWLDLQGVERNMKRQLNRLDEIFTSIIDDRIESNSKKSKHAVGNEGKKDVLLVLLELMDQKNVISINRTQVKALLQDIMVAGTETSTTLIEWAMAEIMQNSDILKRVQEELEEIVGLDNIVEESHLPKLQYLEATIKETFRLHPVVPFILPRSPSKDCIVGGYIIPKGCTVFLNAWAIHRDPHYWENPLEFNPDRFLRNKYDYIGSNLNFFPFGSGRRSCPGVPLAEKMQMYILASLLHSFDWSLQEGEVYDLSEKFGITLRKREPLIVVPSQRLPNQSLYM</sequence>
<dbReference type="Pfam" id="PF00067">
    <property type="entry name" value="p450"/>
    <property type="match status" value="1"/>
</dbReference>
<dbReference type="InterPro" id="IPR012340">
    <property type="entry name" value="NA-bd_OB-fold"/>
</dbReference>